<sequence length="194" mass="22960">MRAKGKIGKIFADVIGGSVREPQLRAKRRDVPWNKEKKYLRLLFLRYACLCSTLCCGCRQGDEPMVEEQDEQQQQQQQQNLLDANLVPINEQVKIATSNFWIALGKTQPDVIYKAYLEIRKKYSFYNAFFATVDALEIYMQQFWYTINYDLTAKAFFFTMGDKVYEVNEDLPYNALSITPKKTDYEEFEMLFWW</sequence>
<comment type="caution">
    <text evidence="1">The sequence shown here is derived from an EMBL/GenBank/DDBJ whole genome shotgun (WGS) entry which is preliminary data.</text>
</comment>
<proteinExistence type="predicted"/>
<name>A0A6L2L969_TANCI</name>
<dbReference type="AlphaFoldDB" id="A0A6L2L969"/>
<reference evidence="1" key="1">
    <citation type="journal article" date="2019" name="Sci. Rep.">
        <title>Draft genome of Tanacetum cinerariifolium, the natural source of mosquito coil.</title>
        <authorList>
            <person name="Yamashiro T."/>
            <person name="Shiraishi A."/>
            <person name="Satake H."/>
            <person name="Nakayama K."/>
        </authorList>
    </citation>
    <scope>NUCLEOTIDE SEQUENCE</scope>
</reference>
<dbReference type="EMBL" id="BKCJ010003731">
    <property type="protein sequence ID" value="GEU56835.1"/>
    <property type="molecule type" value="Genomic_DNA"/>
</dbReference>
<protein>
    <submittedName>
        <fullName evidence="1">Uncharacterized protein</fullName>
    </submittedName>
</protein>
<accession>A0A6L2L969</accession>
<gene>
    <name evidence="1" type="ORF">Tci_028813</name>
</gene>
<evidence type="ECO:0000313" key="1">
    <source>
        <dbReference type="EMBL" id="GEU56835.1"/>
    </source>
</evidence>
<organism evidence="1">
    <name type="scientific">Tanacetum cinerariifolium</name>
    <name type="common">Dalmatian daisy</name>
    <name type="synonym">Chrysanthemum cinerariifolium</name>
    <dbReference type="NCBI Taxonomy" id="118510"/>
    <lineage>
        <taxon>Eukaryota</taxon>
        <taxon>Viridiplantae</taxon>
        <taxon>Streptophyta</taxon>
        <taxon>Embryophyta</taxon>
        <taxon>Tracheophyta</taxon>
        <taxon>Spermatophyta</taxon>
        <taxon>Magnoliopsida</taxon>
        <taxon>eudicotyledons</taxon>
        <taxon>Gunneridae</taxon>
        <taxon>Pentapetalae</taxon>
        <taxon>asterids</taxon>
        <taxon>campanulids</taxon>
        <taxon>Asterales</taxon>
        <taxon>Asteraceae</taxon>
        <taxon>Asteroideae</taxon>
        <taxon>Anthemideae</taxon>
        <taxon>Anthemidinae</taxon>
        <taxon>Tanacetum</taxon>
    </lineage>
</organism>